<name>A0AAC8Z017_SPHMC</name>
<gene>
    <name evidence="1" type="ORF">ATM17_08820</name>
</gene>
<protein>
    <submittedName>
        <fullName evidence="1">Uncharacterized protein</fullName>
    </submittedName>
</protein>
<reference evidence="2" key="1">
    <citation type="submission" date="2015-11" db="EMBL/GenBank/DDBJ databases">
        <title>Complete genome sequence of a polyethylene-glycol degrader Sphingopyxis macrogoltabida 203N (NBRC 111659).</title>
        <authorList>
            <person name="Yoshiyuki O."/>
            <person name="Shouta N."/>
            <person name="Nagata Y."/>
            <person name="Numata M."/>
            <person name="Tsuchikane K."/>
            <person name="Hosoyama A."/>
            <person name="Yamazoe A."/>
            <person name="Tsuda M."/>
            <person name="Fujita N."/>
            <person name="Kawai F."/>
        </authorList>
    </citation>
    <scope>NUCLEOTIDE SEQUENCE [LARGE SCALE GENOMIC DNA]</scope>
    <source>
        <strain evidence="2">203N</strain>
    </source>
</reference>
<dbReference type="Proteomes" id="UP000076088">
    <property type="component" value="Chromosome"/>
</dbReference>
<accession>A0AAC8Z017</accession>
<evidence type="ECO:0000313" key="2">
    <source>
        <dbReference type="Proteomes" id="UP000076088"/>
    </source>
</evidence>
<organism evidence="1 2">
    <name type="scientific">Sphingopyxis macrogoltabida</name>
    <name type="common">Sphingomonas macrogoltabidus</name>
    <dbReference type="NCBI Taxonomy" id="33050"/>
    <lineage>
        <taxon>Bacteria</taxon>
        <taxon>Pseudomonadati</taxon>
        <taxon>Pseudomonadota</taxon>
        <taxon>Alphaproteobacteria</taxon>
        <taxon>Sphingomonadales</taxon>
        <taxon>Sphingomonadaceae</taxon>
        <taxon>Sphingopyxis</taxon>
    </lineage>
</organism>
<sequence length="109" mass="11256">MSENIAAMAARLHRDVPNAEGSIDDALIAVASLTTSVVMARRAIGAPAKTGQGTIIRLVEAQMSLVKVSGSILRAHNELAEIGKETAGYDLRECPSVAGTKVVPLSSAS</sequence>
<dbReference type="AlphaFoldDB" id="A0AAC8Z017"/>
<keyword evidence="2" id="KW-1185">Reference proteome</keyword>
<evidence type="ECO:0000313" key="1">
    <source>
        <dbReference type="EMBL" id="AMU89139.1"/>
    </source>
</evidence>
<reference evidence="1 2" key="2">
    <citation type="journal article" date="2016" name="Genome Announc.">
        <title>Complete Genome Sequence of Sphingopyxis macrogoltabida Strain 203N (NBRC 111659), a Polyethylene Glycol Degrader.</title>
        <authorList>
            <person name="Ohtsubo Y."/>
            <person name="Nonoyama S."/>
            <person name="Nagata Y."/>
            <person name="Numata M."/>
            <person name="Tsuchikane K."/>
            <person name="Hosoyama A."/>
            <person name="Yamazoe A."/>
            <person name="Tsuda M."/>
            <person name="Fujita N."/>
            <person name="Kawai F."/>
        </authorList>
    </citation>
    <scope>NUCLEOTIDE SEQUENCE [LARGE SCALE GENOMIC DNA]</scope>
    <source>
        <strain evidence="1 2">203N</strain>
    </source>
</reference>
<proteinExistence type="predicted"/>
<dbReference type="EMBL" id="CP013344">
    <property type="protein sequence ID" value="AMU89139.1"/>
    <property type="molecule type" value="Genomic_DNA"/>
</dbReference>
<dbReference type="KEGG" id="smaz:LH19_11015"/>